<evidence type="ECO:0000313" key="2">
    <source>
        <dbReference type="Proteomes" id="UP001589894"/>
    </source>
</evidence>
<name>A0ABV6P478_9ACTN</name>
<dbReference type="EMBL" id="JBHLUE010000019">
    <property type="protein sequence ID" value="MFC0567078.1"/>
    <property type="molecule type" value="Genomic_DNA"/>
</dbReference>
<protein>
    <submittedName>
        <fullName evidence="1">Vms1/Ankzf1 family peptidyl-tRNA hydrolase</fullName>
    </submittedName>
</protein>
<accession>A0ABV6P478</accession>
<evidence type="ECO:0000313" key="1">
    <source>
        <dbReference type="EMBL" id="MFC0567078.1"/>
    </source>
</evidence>
<dbReference type="InterPro" id="IPR042226">
    <property type="entry name" value="eFR1_2_sf"/>
</dbReference>
<dbReference type="RefSeq" id="WP_377342276.1">
    <property type="nucleotide sequence ID" value="NZ_JBHLUE010000019.1"/>
</dbReference>
<reference evidence="1 2" key="1">
    <citation type="submission" date="2024-09" db="EMBL/GenBank/DDBJ databases">
        <authorList>
            <person name="Sun Q."/>
            <person name="Mori K."/>
        </authorList>
    </citation>
    <scope>NUCLEOTIDE SEQUENCE [LARGE SCALE GENOMIC DNA]</scope>
    <source>
        <strain evidence="1 2">TBRC 2205</strain>
    </source>
</reference>
<organism evidence="1 2">
    <name type="scientific">Plantactinospora siamensis</name>
    <dbReference type="NCBI Taxonomy" id="555372"/>
    <lineage>
        <taxon>Bacteria</taxon>
        <taxon>Bacillati</taxon>
        <taxon>Actinomycetota</taxon>
        <taxon>Actinomycetes</taxon>
        <taxon>Micromonosporales</taxon>
        <taxon>Micromonosporaceae</taxon>
        <taxon>Plantactinospora</taxon>
    </lineage>
</organism>
<sequence length="371" mass="39635">MELSFLRPLYARPGPWASVYLDASRDTEDAAPALDLRWRGLREELEHQEADAATLTALDALVREHEPRTGDYGLAAFAAGGKVVLTEYLAAPPRRDLAAHGPLPHTMPLVAQRGEQVPWVRVVANRTGADVDGITAGEAPRRAQVRGGNRYPIRRAQPGGWSQSRYQREAMMSWKRNAGDSAAATADLAERVGAEVVVVAGDPQARTMLAAQLPAKWQDRVVQVDAPAALAGARTEKLEDLTVQAIAEAATDHADTAKDRFGVQEHVGEGLAAVVAALRRNQVDTMLIVDDPSSTARLWVGPEPTDIACDPADLVTTDPVRVRADAALIRALVGTNAQVTVLIGDEAPELTDGVGAVLRYVDPATPGRTDG</sequence>
<keyword evidence="2" id="KW-1185">Reference proteome</keyword>
<dbReference type="GO" id="GO:0016787">
    <property type="term" value="F:hydrolase activity"/>
    <property type="evidence" value="ECO:0007669"/>
    <property type="project" value="UniProtKB-KW"/>
</dbReference>
<comment type="caution">
    <text evidence="1">The sequence shown here is derived from an EMBL/GenBank/DDBJ whole genome shotgun (WGS) entry which is preliminary data.</text>
</comment>
<proteinExistence type="predicted"/>
<gene>
    <name evidence="1" type="ORF">ACFFHU_23425</name>
</gene>
<dbReference type="Proteomes" id="UP001589894">
    <property type="component" value="Unassembled WGS sequence"/>
</dbReference>
<dbReference type="SUPFAM" id="SSF53137">
    <property type="entry name" value="Translational machinery components"/>
    <property type="match status" value="1"/>
</dbReference>
<dbReference type="Pfam" id="PF18844">
    <property type="entry name" value="baeRF_family2"/>
    <property type="match status" value="1"/>
</dbReference>
<dbReference type="InterPro" id="IPR040701">
    <property type="entry name" value="Bact_RF_family2"/>
</dbReference>
<dbReference type="Gene3D" id="3.30.420.60">
    <property type="entry name" value="eRF1 domain 2"/>
    <property type="match status" value="1"/>
</dbReference>
<keyword evidence="1" id="KW-0378">Hydrolase</keyword>